<evidence type="ECO:0000313" key="2">
    <source>
        <dbReference type="EMBL" id="KAG3215301.1"/>
    </source>
</evidence>
<comment type="caution">
    <text evidence="2">The sequence shown here is derived from an EMBL/GenBank/DDBJ whole genome shotgun (WGS) entry which is preliminary data.</text>
</comment>
<dbReference type="Gene3D" id="3.30.70.270">
    <property type="match status" value="2"/>
</dbReference>
<sequence>MHRLTSKLFRVLANTKSFYDDTYIFTKSRNIGDHLEALRKTLDILRDNKLYVKLFQCVFCAEDIPCLGDFVGRDGVRMDPDKVQTIKDWPVPRSQEELQSFLGLTGYVQRFCREYASLTATMLALLKKKDKRNAKINFDDEQLKIFKELKRRLCNPPVLHLHNFSKPMHPRTDASKFAVCGVLFQVVNGVERPIAYTSRKMKSAELNYPTQQQELLKRFYLQQGKPFAGGVLARDIDAFFNFIRAENVPLDYVELFKVYHDKSMLSEVLMEKAVWGLPPGYYIVHAAEDIIEHCFTLIIRDPSDPVMFYDGYHERDDPPVILEQLTILGWPTNMYALCRVVLPRPKRPRRPKKKSSKKTKLSRN</sequence>
<evidence type="ECO:0000313" key="3">
    <source>
        <dbReference type="Proteomes" id="UP000760860"/>
    </source>
</evidence>
<dbReference type="PANTHER" id="PTHR33064">
    <property type="entry name" value="POL PROTEIN"/>
    <property type="match status" value="1"/>
</dbReference>
<proteinExistence type="predicted"/>
<dbReference type="InterPro" id="IPR043128">
    <property type="entry name" value="Rev_trsase/Diguanyl_cyclase"/>
</dbReference>
<dbReference type="AlphaFoldDB" id="A0A8T1HT33"/>
<feature type="domain" description="Reverse transcriptase/retrotransposon-derived protein RNase H-like" evidence="1">
    <location>
        <begin position="139"/>
        <end position="216"/>
    </location>
</feature>
<dbReference type="Proteomes" id="UP000760860">
    <property type="component" value="Unassembled WGS sequence"/>
</dbReference>
<dbReference type="InterPro" id="IPR043502">
    <property type="entry name" value="DNA/RNA_pol_sf"/>
</dbReference>
<dbReference type="PANTHER" id="PTHR33064:SF37">
    <property type="entry name" value="RIBONUCLEASE H"/>
    <property type="match status" value="1"/>
</dbReference>
<dbReference type="Gene3D" id="3.10.20.370">
    <property type="match status" value="1"/>
</dbReference>
<evidence type="ECO:0000259" key="1">
    <source>
        <dbReference type="Pfam" id="PF17919"/>
    </source>
</evidence>
<dbReference type="Pfam" id="PF17919">
    <property type="entry name" value="RT_RNaseH_2"/>
    <property type="match status" value="1"/>
</dbReference>
<organism evidence="2 3">
    <name type="scientific">Phytophthora cactorum</name>
    <dbReference type="NCBI Taxonomy" id="29920"/>
    <lineage>
        <taxon>Eukaryota</taxon>
        <taxon>Sar</taxon>
        <taxon>Stramenopiles</taxon>
        <taxon>Oomycota</taxon>
        <taxon>Peronosporomycetes</taxon>
        <taxon>Peronosporales</taxon>
        <taxon>Peronosporaceae</taxon>
        <taxon>Phytophthora</taxon>
    </lineage>
</organism>
<dbReference type="InterPro" id="IPR051320">
    <property type="entry name" value="Viral_Replic_Matur_Polypro"/>
</dbReference>
<dbReference type="VEuPathDB" id="FungiDB:PC110_g16334"/>
<reference evidence="2" key="1">
    <citation type="submission" date="2018-05" db="EMBL/GenBank/DDBJ databases">
        <title>Effector identification in a new, highly contiguous assembly of the strawberry crown rot pathogen Phytophthora cactorum.</title>
        <authorList>
            <person name="Armitage A.D."/>
            <person name="Nellist C.F."/>
            <person name="Bates H."/>
            <person name="Vickerstaff R.J."/>
            <person name="Harrison R.J."/>
        </authorList>
    </citation>
    <scope>NUCLEOTIDE SEQUENCE</scope>
    <source>
        <strain evidence="2">P421</strain>
    </source>
</reference>
<dbReference type="EMBL" id="RCMV01000567">
    <property type="protein sequence ID" value="KAG3215301.1"/>
    <property type="molecule type" value="Genomic_DNA"/>
</dbReference>
<protein>
    <recommendedName>
        <fullName evidence="1">Reverse transcriptase/retrotransposon-derived protein RNase H-like domain-containing protein</fullName>
    </recommendedName>
</protein>
<dbReference type="SUPFAM" id="SSF56672">
    <property type="entry name" value="DNA/RNA polymerases"/>
    <property type="match status" value="1"/>
</dbReference>
<accession>A0A8T1HT33</accession>
<gene>
    <name evidence="2" type="ORF">PC129_g13810</name>
</gene>
<dbReference type="FunFam" id="3.30.70.270:FF:000020">
    <property type="entry name" value="Transposon Tf2-6 polyprotein-like Protein"/>
    <property type="match status" value="1"/>
</dbReference>
<dbReference type="InterPro" id="IPR041577">
    <property type="entry name" value="RT_RNaseH_2"/>
</dbReference>
<name>A0A8T1HT33_9STRA</name>